<dbReference type="InterPro" id="IPR036116">
    <property type="entry name" value="FN3_sf"/>
</dbReference>
<sequence length="323" mass="35990">MARLCLILLFINGLRIHAALQTQSAKQNEPTFAFDVINSDRMVVSWQREGIWTDETRYFLTIRESANPEVDWCHSTSYICFTHSCVMDTKDFCPQMEPCTSYSLMLLGGVVQSEWHYKQTAPADYGGLNVEVVLQTLHVSWAWPEIPPQHQACLIDFLATVTSVGRNETVHVPRKIFSEENPVNNVSMTFNYDLGTCDTGGGVVRIQATGGDGYSEGEVRGFTFDAEGLPPVLVMDPLDVGTDNITVTWHLHEKCPLIDTFKLYAIDEANEIMNGPIFSTLYSHTYNNLFPNTTYNVCVQPLGAFGEAIPAGDNVCQTVTTLP</sequence>
<keyword evidence="1" id="KW-0732">Signal</keyword>
<dbReference type="InterPro" id="IPR003961">
    <property type="entry name" value="FN3_dom"/>
</dbReference>
<dbReference type="SUPFAM" id="SSF49265">
    <property type="entry name" value="Fibronectin type III"/>
    <property type="match status" value="1"/>
</dbReference>
<proteinExistence type="predicted"/>
<accession>A0AAN9AGR2</accession>
<dbReference type="EMBL" id="JAXCGZ010000147">
    <property type="protein sequence ID" value="KAK7086571.1"/>
    <property type="molecule type" value="Genomic_DNA"/>
</dbReference>
<evidence type="ECO:0000259" key="2">
    <source>
        <dbReference type="PROSITE" id="PS50853"/>
    </source>
</evidence>
<name>A0AAN9AGR2_HALRR</name>
<evidence type="ECO:0000313" key="3">
    <source>
        <dbReference type="EMBL" id="KAK7086571.1"/>
    </source>
</evidence>
<feature type="signal peptide" evidence="1">
    <location>
        <begin position="1"/>
        <end position="19"/>
    </location>
</feature>
<evidence type="ECO:0000313" key="4">
    <source>
        <dbReference type="Proteomes" id="UP001381693"/>
    </source>
</evidence>
<feature type="chain" id="PRO_5042872603" description="Fibronectin type-III domain-containing protein" evidence="1">
    <location>
        <begin position="20"/>
        <end position="323"/>
    </location>
</feature>
<dbReference type="Proteomes" id="UP001381693">
    <property type="component" value="Unassembled WGS sequence"/>
</dbReference>
<protein>
    <recommendedName>
        <fullName evidence="2">Fibronectin type-III domain-containing protein</fullName>
    </recommendedName>
</protein>
<dbReference type="AlphaFoldDB" id="A0AAN9AGR2"/>
<keyword evidence="4" id="KW-1185">Reference proteome</keyword>
<organism evidence="3 4">
    <name type="scientific">Halocaridina rubra</name>
    <name type="common">Hawaiian red shrimp</name>
    <dbReference type="NCBI Taxonomy" id="373956"/>
    <lineage>
        <taxon>Eukaryota</taxon>
        <taxon>Metazoa</taxon>
        <taxon>Ecdysozoa</taxon>
        <taxon>Arthropoda</taxon>
        <taxon>Crustacea</taxon>
        <taxon>Multicrustacea</taxon>
        <taxon>Malacostraca</taxon>
        <taxon>Eumalacostraca</taxon>
        <taxon>Eucarida</taxon>
        <taxon>Decapoda</taxon>
        <taxon>Pleocyemata</taxon>
        <taxon>Caridea</taxon>
        <taxon>Atyoidea</taxon>
        <taxon>Atyidae</taxon>
        <taxon>Halocaridina</taxon>
    </lineage>
</organism>
<comment type="caution">
    <text evidence="3">The sequence shown here is derived from an EMBL/GenBank/DDBJ whole genome shotgun (WGS) entry which is preliminary data.</text>
</comment>
<gene>
    <name evidence="3" type="ORF">SK128_017440</name>
</gene>
<reference evidence="3 4" key="1">
    <citation type="submission" date="2023-11" db="EMBL/GenBank/DDBJ databases">
        <title>Halocaridina rubra genome assembly.</title>
        <authorList>
            <person name="Smith C."/>
        </authorList>
    </citation>
    <scope>NUCLEOTIDE SEQUENCE [LARGE SCALE GENOMIC DNA]</scope>
    <source>
        <strain evidence="3">EP-1</strain>
        <tissue evidence="3">Whole</tissue>
    </source>
</reference>
<dbReference type="PROSITE" id="PS50853">
    <property type="entry name" value="FN3"/>
    <property type="match status" value="1"/>
</dbReference>
<feature type="domain" description="Fibronectin type-III" evidence="2">
    <location>
        <begin position="230"/>
        <end position="323"/>
    </location>
</feature>
<evidence type="ECO:0000256" key="1">
    <source>
        <dbReference type="SAM" id="SignalP"/>
    </source>
</evidence>